<dbReference type="Proteomes" id="UP000078396">
    <property type="component" value="Unassembled WGS sequence"/>
</dbReference>
<evidence type="ECO:0000313" key="2">
    <source>
        <dbReference type="EMBL" id="OAN38156.1"/>
    </source>
</evidence>
<dbReference type="EMBL" id="LWCS01000022">
    <property type="protein sequence ID" value="OAN38156.1"/>
    <property type="molecule type" value="Genomic_DNA"/>
</dbReference>
<name>A0A178LVI5_MYCIR</name>
<gene>
    <name evidence="2" type="ORF">A4X20_20155</name>
</gene>
<sequence length="124" mass="12980">MTGDSQPWFLTRDGASKNPGDLGADAVAQLLIAEFQFGRGRSPLTDATPPPTTSPLVLSTRPTHRTGAVLSRHSTGGFAVFVIDGRATGALALPAGLVRAQATNTHHRTRGMVSSTASWWRASG</sequence>
<dbReference type="AlphaFoldDB" id="A0A178LVI5"/>
<feature type="region of interest" description="Disordered" evidence="1">
    <location>
        <begin position="40"/>
        <end position="59"/>
    </location>
</feature>
<protein>
    <submittedName>
        <fullName evidence="2">Uncharacterized protein</fullName>
    </submittedName>
</protein>
<evidence type="ECO:0000256" key="1">
    <source>
        <dbReference type="SAM" id="MobiDB-lite"/>
    </source>
</evidence>
<organism evidence="2 3">
    <name type="scientific">Mycolicibacterium iranicum</name>
    <name type="common">Mycobacterium iranicum</name>
    <dbReference type="NCBI Taxonomy" id="912594"/>
    <lineage>
        <taxon>Bacteria</taxon>
        <taxon>Bacillati</taxon>
        <taxon>Actinomycetota</taxon>
        <taxon>Actinomycetes</taxon>
        <taxon>Mycobacteriales</taxon>
        <taxon>Mycobacteriaceae</taxon>
        <taxon>Mycolicibacterium</taxon>
    </lineage>
</organism>
<evidence type="ECO:0000313" key="3">
    <source>
        <dbReference type="Proteomes" id="UP000078396"/>
    </source>
</evidence>
<accession>A0A178LVI5</accession>
<proteinExistence type="predicted"/>
<comment type="caution">
    <text evidence="2">The sequence shown here is derived from an EMBL/GenBank/DDBJ whole genome shotgun (WGS) entry which is preliminary data.</text>
</comment>
<reference evidence="2 3" key="1">
    <citation type="submission" date="2016-04" db="EMBL/GenBank/DDBJ databases">
        <title>Draft Genome Sequences of Staphylococcus capitis Strain H36, S. capitis Strain H65, S. cohnii Strain H62, S. hominis Strain H69, Mycobacterium iranicum Strain H39, Plantibacter sp. Strain H53, Pseudomonas oryzihabitans Strain H72, and Microbacterium sp. Strain H83, isolated from residential settings.</title>
        <authorList>
            <person name="Lymperopoulou D."/>
            <person name="Adams R.I."/>
            <person name="Lindow S."/>
            <person name="Coil D.A."/>
            <person name="Jospin G."/>
            <person name="Eisen J.A."/>
        </authorList>
    </citation>
    <scope>NUCLEOTIDE SEQUENCE [LARGE SCALE GENOMIC DNA]</scope>
    <source>
        <strain evidence="2 3">H39</strain>
    </source>
</reference>